<dbReference type="Pfam" id="PF01590">
    <property type="entry name" value="GAF"/>
    <property type="match status" value="1"/>
</dbReference>
<dbReference type="SMART" id="SM00387">
    <property type="entry name" value="HATPase_c"/>
    <property type="match status" value="1"/>
</dbReference>
<dbReference type="InterPro" id="IPR004358">
    <property type="entry name" value="Sig_transdc_His_kin-like_C"/>
</dbReference>
<dbReference type="InterPro" id="IPR003661">
    <property type="entry name" value="HisK_dim/P_dom"/>
</dbReference>
<dbReference type="InterPro" id="IPR027417">
    <property type="entry name" value="P-loop_NTPase"/>
</dbReference>
<dbReference type="InterPro" id="IPR041664">
    <property type="entry name" value="AAA_16"/>
</dbReference>
<keyword evidence="6" id="KW-0175">Coiled coil</keyword>
<dbReference type="InterPro" id="IPR003594">
    <property type="entry name" value="HATPase_dom"/>
</dbReference>
<keyword evidence="10" id="KW-1185">Reference proteome</keyword>
<dbReference type="Gene3D" id="3.40.50.300">
    <property type="entry name" value="P-loop containing nucleotide triphosphate hydrolases"/>
    <property type="match status" value="1"/>
</dbReference>
<dbReference type="PANTHER" id="PTHR43642">
    <property type="entry name" value="HYBRID SIGNAL TRANSDUCTION HISTIDINE KINASE G"/>
    <property type="match status" value="1"/>
</dbReference>
<dbReference type="PROSITE" id="PS00108">
    <property type="entry name" value="PROTEIN_KINASE_ST"/>
    <property type="match status" value="1"/>
</dbReference>
<dbReference type="Pfam" id="PF02518">
    <property type="entry name" value="HATPase_c"/>
    <property type="match status" value="1"/>
</dbReference>
<evidence type="ECO:0000256" key="5">
    <source>
        <dbReference type="ARBA" id="ARBA00023012"/>
    </source>
</evidence>
<evidence type="ECO:0000256" key="4">
    <source>
        <dbReference type="ARBA" id="ARBA00022777"/>
    </source>
</evidence>
<evidence type="ECO:0000256" key="1">
    <source>
        <dbReference type="ARBA" id="ARBA00000085"/>
    </source>
</evidence>
<dbReference type="EC" id="2.7.13.3" evidence="2"/>
<dbReference type="InterPro" id="IPR005467">
    <property type="entry name" value="His_kinase_dom"/>
</dbReference>
<dbReference type="SMART" id="SM00220">
    <property type="entry name" value="S_TKc"/>
    <property type="match status" value="1"/>
</dbReference>
<dbReference type="InterPro" id="IPR036097">
    <property type="entry name" value="HisK_dim/P_sf"/>
</dbReference>
<comment type="caution">
    <text evidence="9">The sequence shown here is derived from an EMBL/GenBank/DDBJ whole genome shotgun (WGS) entry which is preliminary data.</text>
</comment>
<dbReference type="InterPro" id="IPR029016">
    <property type="entry name" value="GAF-like_dom_sf"/>
</dbReference>
<dbReference type="Gene3D" id="3.30.200.20">
    <property type="entry name" value="Phosphorylase Kinase, domain 1"/>
    <property type="match status" value="1"/>
</dbReference>
<keyword evidence="4" id="KW-0808">Transferase</keyword>
<dbReference type="SUPFAM" id="SSF56112">
    <property type="entry name" value="Protein kinase-like (PK-like)"/>
    <property type="match status" value="1"/>
</dbReference>
<evidence type="ECO:0000256" key="3">
    <source>
        <dbReference type="ARBA" id="ARBA00022553"/>
    </source>
</evidence>
<dbReference type="Gene3D" id="1.10.510.10">
    <property type="entry name" value="Transferase(Phosphotransferase) domain 1"/>
    <property type="match status" value="1"/>
</dbReference>
<dbReference type="Gene3D" id="1.10.287.130">
    <property type="match status" value="1"/>
</dbReference>
<dbReference type="Gene3D" id="3.30.450.40">
    <property type="match status" value="1"/>
</dbReference>
<protein>
    <recommendedName>
        <fullName evidence="2">histidine kinase</fullName>
        <ecNumber evidence="2">2.7.13.3</ecNumber>
    </recommendedName>
</protein>
<dbReference type="EMBL" id="JAECZC010000007">
    <property type="protein sequence ID" value="MBH8561679.1"/>
    <property type="molecule type" value="Genomic_DNA"/>
</dbReference>
<evidence type="ECO:0000313" key="9">
    <source>
        <dbReference type="EMBL" id="MBH8561679.1"/>
    </source>
</evidence>
<dbReference type="PROSITE" id="PS50011">
    <property type="entry name" value="PROTEIN_KINASE_DOM"/>
    <property type="match status" value="1"/>
</dbReference>
<keyword evidence="3" id="KW-0597">Phosphoprotein</keyword>
<keyword evidence="5" id="KW-0902">Two-component regulatory system</keyword>
<dbReference type="CDD" id="cd00082">
    <property type="entry name" value="HisKA"/>
    <property type="match status" value="1"/>
</dbReference>
<dbReference type="InterPro" id="IPR011009">
    <property type="entry name" value="Kinase-like_dom_sf"/>
</dbReference>
<dbReference type="SUPFAM" id="SSF55781">
    <property type="entry name" value="GAF domain-like"/>
    <property type="match status" value="1"/>
</dbReference>
<dbReference type="InterPro" id="IPR008271">
    <property type="entry name" value="Ser/Thr_kinase_AS"/>
</dbReference>
<accession>A0A8J7L5W8</accession>
<dbReference type="SUPFAM" id="SSF47384">
    <property type="entry name" value="Homodimeric domain of signal transducing histidine kinase"/>
    <property type="match status" value="1"/>
</dbReference>
<comment type="catalytic activity">
    <reaction evidence="1">
        <text>ATP + protein L-histidine = ADP + protein N-phospho-L-histidine.</text>
        <dbReference type="EC" id="2.7.13.3"/>
    </reaction>
</comment>
<sequence length="1834" mass="206836">MQISGYKNLQKIHASENTTLYQAIRELDQQPVIIKTLKCEYPSLEELTTLKHEYEISKNLHIEGVVKAIDLLHYKNSFALILEYFGDQSIKSFLKNTSIQIGNCLRIILQVTETIARLHQQEIIHKDIKPENIIINPETLQVKITDFSIASRLSKENQTVSHPNLLEGTLAYISPEQTGRMNRSIDYRTDYYSLGVTFYEMLTGQLPYQNNDPMELVHCHIAKKPVPPHQLNPQIPVAVSDIVMKLLEKNAEDRYQSAAGIKYDLKFCLTHLETIGEIPNFQVGGQDLSGQLLIPQKLYGREQEVETLLAAFTRVSPERIDQEFSPLPSHSELMLVSGYSGTGKSSLVHEIHKPIVRQSGYFISGKFDQFKRNIPYLAFIQAFQELIQQLLTENSTSITLWKEKILNALGNNGQIIIDVIPELYLIIGQQPQVPNLGAVESQNRFNRVFQEFIRVFAQKEHPLVLFLDDLQWADSASLNLIQLLVTDSESQYLLLIGTYRDNEVSSTHPLMQTLEKIEQEQATINRIILKPLKLSDVNQLVADTLGETEKTKPIAELLFYKTAGNPFFLTQMFSTLYQEKLLNFDFNTGQWQWNISEIQAIGITDKTVVELVAGNIQKLPSATQHILKLAACIGNCFSLDVLAIVSEKSQTVTAADLWAGLQSGLILPLSNAYKIPLVFQQESSIAFNLDAGKVAYKFLHDRVQQAAYSLIPEDQKKETHLKIGRLLLANTPLTEREANIFDIVNQLNVGVELIIEQSEKYELAELNLRAAKKAKAATAYEAASKYINVALELLAENSWSSHYDLTLALFIEAVEVESLNANFEQSAILTDIVLQQAKSILDKAKVLELKVLSYMAQNRPLEAFDAGVQALEMLGLDLSVISSTQNTLPILPRLEDLESFPIMTDAKQLAIMRILVSLMGPVYMAKQEMLLPVVLTMINLCIKHGHSAIAAYAYVIYGLISCGSLEGLDTGYECGQIAFKLLEQFNAKELKCKIYNVVYSLIRPWKRDLKESIVPLIETQQSGLETGDLEYASYATMYYCFYIFLIGEPLNVVEKKHLQYFDLLLKLNQQTAIGSTKIVRQLCLNLIDHSINKCALSGEVFDEAAMLASLRETNNNMLVFLFYFAKLMLCYIFKDTAQAVENIRLSAENVVYITGIIYSVVYNFYCSLTLLAHYPNVSKSEQEEYLNQVLKNQENMKVWATHASCNFQHKYDLVEAEKARVLGQTLRAMEYYDRAIAGAKQNLYIQEEALANELAAEFYLSCGKETIGEAYLLKSYYGYIRWGAIAKVKDLEARYPEFISHINHKENSKISIHRTIKTTTSESLAVLDLSTVMKASQAISQEIVFDKLLEKLMLIVMENAGAQKGLLFLKKLDALVLVAQGTVEPQDVSILPFINISKFTDVPLSVINYVQITENPIVVEDAQQEGLFTADPYIAQHQIKSLLALPVIYQGTFTGIIYLENRSLAGAFTRDRLQVLSLLCAQIAISIENANLYQNLQAYSQQLESKNQDLQLSETREREKATQLETAIHQLQNTQLQLVHSEKMCSLGQMVAGIAHEVNNPINFIKGNIEHINSYTQDILNLLDLYQQQYPNPSDIIQDEIDAVELEFIIEDLPKMLQSMKIGANRISEIVRTMRNYSRIDATEMQLSDIHDGIDSTLMILQHRLKAQSHRPAIEIIKEYGNLPPVECYIGQLNQVFMNLLANGIDAIEESRVGAQCFAPVQGSVVNRKTTNNPQIRIYTEVKNNSHVCISISDNGFGMKEEVRSKIFNPFFTTKPIGKGTGIGLSISYHIVVEKHGGNIKCISAPGEGTEFVIEIPIQHQHQQHSVQKTPIAI</sequence>
<evidence type="ECO:0000256" key="2">
    <source>
        <dbReference type="ARBA" id="ARBA00012438"/>
    </source>
</evidence>
<organism evidence="9 10">
    <name type="scientific">Amazonocrinis nigriterrae CENA67</name>
    <dbReference type="NCBI Taxonomy" id="2794033"/>
    <lineage>
        <taxon>Bacteria</taxon>
        <taxon>Bacillati</taxon>
        <taxon>Cyanobacteriota</taxon>
        <taxon>Cyanophyceae</taxon>
        <taxon>Nostocales</taxon>
        <taxon>Nostocaceae</taxon>
        <taxon>Amazonocrinis</taxon>
        <taxon>Amazonocrinis nigriterrae</taxon>
    </lineage>
</organism>
<dbReference type="PRINTS" id="PR00344">
    <property type="entry name" value="BCTRLSENSOR"/>
</dbReference>
<dbReference type="SMART" id="SM00065">
    <property type="entry name" value="GAF"/>
    <property type="match status" value="1"/>
</dbReference>
<feature type="domain" description="Histidine kinase" evidence="8">
    <location>
        <begin position="1553"/>
        <end position="1820"/>
    </location>
</feature>
<dbReference type="PROSITE" id="PS50109">
    <property type="entry name" value="HIS_KIN"/>
    <property type="match status" value="1"/>
</dbReference>
<keyword evidence="4" id="KW-0418">Kinase</keyword>
<dbReference type="InterPro" id="IPR036890">
    <property type="entry name" value="HATPase_C_sf"/>
</dbReference>
<dbReference type="CDD" id="cd14014">
    <property type="entry name" value="STKc_PknB_like"/>
    <property type="match status" value="1"/>
</dbReference>
<dbReference type="Pfam" id="PF00512">
    <property type="entry name" value="HisKA"/>
    <property type="match status" value="1"/>
</dbReference>
<dbReference type="Pfam" id="PF00069">
    <property type="entry name" value="Pkinase"/>
    <property type="match status" value="1"/>
</dbReference>
<dbReference type="Pfam" id="PF13191">
    <property type="entry name" value="AAA_16"/>
    <property type="match status" value="1"/>
</dbReference>
<dbReference type="Proteomes" id="UP000632766">
    <property type="component" value="Unassembled WGS sequence"/>
</dbReference>
<evidence type="ECO:0000259" key="7">
    <source>
        <dbReference type="PROSITE" id="PS50011"/>
    </source>
</evidence>
<dbReference type="RefSeq" id="WP_198123684.1">
    <property type="nucleotide sequence ID" value="NZ_JAECZC010000007.1"/>
</dbReference>
<evidence type="ECO:0000259" key="8">
    <source>
        <dbReference type="PROSITE" id="PS50109"/>
    </source>
</evidence>
<dbReference type="InterPro" id="IPR053159">
    <property type="entry name" value="Hybrid_Histidine_Kinase"/>
</dbReference>
<dbReference type="GO" id="GO:0005524">
    <property type="term" value="F:ATP binding"/>
    <property type="evidence" value="ECO:0007669"/>
    <property type="project" value="InterPro"/>
</dbReference>
<proteinExistence type="predicted"/>
<evidence type="ECO:0000313" key="10">
    <source>
        <dbReference type="Proteomes" id="UP000632766"/>
    </source>
</evidence>
<dbReference type="InterPro" id="IPR003018">
    <property type="entry name" value="GAF"/>
</dbReference>
<dbReference type="SUPFAM" id="SSF52540">
    <property type="entry name" value="P-loop containing nucleoside triphosphate hydrolases"/>
    <property type="match status" value="1"/>
</dbReference>
<evidence type="ECO:0000256" key="6">
    <source>
        <dbReference type="SAM" id="Coils"/>
    </source>
</evidence>
<dbReference type="SUPFAM" id="SSF55874">
    <property type="entry name" value="ATPase domain of HSP90 chaperone/DNA topoisomerase II/histidine kinase"/>
    <property type="match status" value="1"/>
</dbReference>
<feature type="coiled-coil region" evidence="6">
    <location>
        <begin position="1489"/>
        <end position="1516"/>
    </location>
</feature>
<gene>
    <name evidence="9" type="ORF">I8748_05705</name>
</gene>
<name>A0A8J7L5W8_9NOST</name>
<dbReference type="GO" id="GO:0000155">
    <property type="term" value="F:phosphorelay sensor kinase activity"/>
    <property type="evidence" value="ECO:0007669"/>
    <property type="project" value="InterPro"/>
</dbReference>
<dbReference type="PANTHER" id="PTHR43642:SF1">
    <property type="entry name" value="HYBRID SIGNAL TRANSDUCTION HISTIDINE KINASE G"/>
    <property type="match status" value="1"/>
</dbReference>
<dbReference type="SMART" id="SM00388">
    <property type="entry name" value="HisKA"/>
    <property type="match status" value="1"/>
</dbReference>
<dbReference type="InterPro" id="IPR000719">
    <property type="entry name" value="Prot_kinase_dom"/>
</dbReference>
<feature type="domain" description="Protein kinase" evidence="7">
    <location>
        <begin position="6"/>
        <end position="267"/>
    </location>
</feature>
<dbReference type="Gene3D" id="3.30.565.10">
    <property type="entry name" value="Histidine kinase-like ATPase, C-terminal domain"/>
    <property type="match status" value="1"/>
</dbReference>
<reference evidence="9 10" key="1">
    <citation type="journal article" date="2021" name="Int. J. Syst. Evol. Microbiol.">
        <title>Amazonocrinis nigriterrae gen. nov., sp. nov., Atlanticothrix silvestris gen. nov., sp. nov. and Dendronalium phyllosphericum gen. nov., sp. nov., nostocacean cyanobacteria from Brazilian environments.</title>
        <authorList>
            <person name="Alvarenga D.O."/>
            <person name="Andreote A.P.D."/>
            <person name="Branco L.H.Z."/>
            <person name="Delbaje E."/>
            <person name="Cruz R.B."/>
            <person name="Varani A.M."/>
            <person name="Fiore M.F."/>
        </authorList>
    </citation>
    <scope>NUCLEOTIDE SEQUENCE [LARGE SCALE GENOMIC DNA]</scope>
    <source>
        <strain evidence="9 10">CENA67</strain>
    </source>
</reference>